<dbReference type="Pfam" id="PF24548">
    <property type="entry name" value="EF_EFCAB10_C"/>
    <property type="match status" value="1"/>
</dbReference>
<dbReference type="SUPFAM" id="SSF47473">
    <property type="entry name" value="EF-hand"/>
    <property type="match status" value="1"/>
</dbReference>
<sequence>MSTEGSENSWQGRDADAKEYLNDHKIVELFNNLTSQLIFHRPDEPKKHMIEILEKLQKSRATKLDFPCLFDDTNIQSIYGMLDPTGRGFITLQQYKEALTTLGIKDFPEVPEGTEDEKITFDIFLREARLGLTQVSSTFQS</sequence>
<dbReference type="GO" id="GO:0005509">
    <property type="term" value="F:calcium ion binding"/>
    <property type="evidence" value="ECO:0007669"/>
    <property type="project" value="InterPro"/>
</dbReference>
<evidence type="ECO:0000313" key="3">
    <source>
        <dbReference type="Proteomes" id="UP000596742"/>
    </source>
</evidence>
<dbReference type="InterPro" id="IPR039879">
    <property type="entry name" value="EFC10"/>
</dbReference>
<dbReference type="Proteomes" id="UP000596742">
    <property type="component" value="Unassembled WGS sequence"/>
</dbReference>
<dbReference type="OrthoDB" id="10260455at2759"/>
<dbReference type="CDD" id="cd22976">
    <property type="entry name" value="DD_EFCAB10"/>
    <property type="match status" value="1"/>
</dbReference>
<gene>
    <name evidence="2" type="ORF">MGAL_10B030447</name>
</gene>
<accession>A0A8B6F888</accession>
<dbReference type="Gene3D" id="1.20.890.10">
    <property type="entry name" value="cAMP-dependent protein kinase regulatory subunit, dimerization-anchoring domain"/>
    <property type="match status" value="1"/>
</dbReference>
<dbReference type="PROSITE" id="PS50222">
    <property type="entry name" value="EF_HAND_2"/>
    <property type="match status" value="1"/>
</dbReference>
<reference evidence="2" key="1">
    <citation type="submission" date="2018-11" db="EMBL/GenBank/DDBJ databases">
        <authorList>
            <person name="Alioto T."/>
            <person name="Alioto T."/>
        </authorList>
    </citation>
    <scope>NUCLEOTIDE SEQUENCE</scope>
</reference>
<organism evidence="2 3">
    <name type="scientific">Mytilus galloprovincialis</name>
    <name type="common">Mediterranean mussel</name>
    <dbReference type="NCBI Taxonomy" id="29158"/>
    <lineage>
        <taxon>Eukaryota</taxon>
        <taxon>Metazoa</taxon>
        <taxon>Spiralia</taxon>
        <taxon>Lophotrochozoa</taxon>
        <taxon>Mollusca</taxon>
        <taxon>Bivalvia</taxon>
        <taxon>Autobranchia</taxon>
        <taxon>Pteriomorphia</taxon>
        <taxon>Mytilida</taxon>
        <taxon>Mytiloidea</taxon>
        <taxon>Mytilidae</taxon>
        <taxon>Mytilinae</taxon>
        <taxon>Mytilus</taxon>
    </lineage>
</organism>
<evidence type="ECO:0000259" key="1">
    <source>
        <dbReference type="PROSITE" id="PS50222"/>
    </source>
</evidence>
<dbReference type="SUPFAM" id="SSF47391">
    <property type="entry name" value="Dimerization-anchoring domain of cAMP-dependent PK regulatory subunit"/>
    <property type="match status" value="1"/>
</dbReference>
<evidence type="ECO:0000313" key="2">
    <source>
        <dbReference type="EMBL" id="VDI46076.1"/>
    </source>
</evidence>
<name>A0A8B6F888_MYTGA</name>
<dbReference type="PANTHER" id="PTHR21847:SF1">
    <property type="entry name" value="EF-HAND CALCIUM-BINDING DOMAIN-CONTAINING PROTEIN 10"/>
    <property type="match status" value="1"/>
</dbReference>
<comment type="caution">
    <text evidence="2">The sequence shown here is derived from an EMBL/GenBank/DDBJ whole genome shotgun (WGS) entry which is preliminary data.</text>
</comment>
<dbReference type="InterPro" id="IPR056587">
    <property type="entry name" value="EF_EFCAB10_C"/>
</dbReference>
<proteinExistence type="predicted"/>
<dbReference type="InterPro" id="IPR011992">
    <property type="entry name" value="EF-hand-dom_pair"/>
</dbReference>
<dbReference type="InterPro" id="IPR002048">
    <property type="entry name" value="EF_hand_dom"/>
</dbReference>
<protein>
    <recommendedName>
        <fullName evidence="1">EF-hand domain-containing protein</fullName>
    </recommendedName>
</protein>
<dbReference type="EMBL" id="UYJE01006449">
    <property type="protein sequence ID" value="VDI46076.1"/>
    <property type="molecule type" value="Genomic_DNA"/>
</dbReference>
<feature type="domain" description="EF-hand" evidence="1">
    <location>
        <begin position="70"/>
        <end position="105"/>
    </location>
</feature>
<dbReference type="AlphaFoldDB" id="A0A8B6F888"/>
<dbReference type="PANTHER" id="PTHR21847">
    <property type="entry name" value="EF-HAND CALCIUM-BINDING DOMAIN-CONTAINING PROTEIN 10"/>
    <property type="match status" value="1"/>
</dbReference>
<dbReference type="InterPro" id="IPR049760">
    <property type="entry name" value="DD_EFCAB10"/>
</dbReference>
<keyword evidence="3" id="KW-1185">Reference proteome</keyword>